<comment type="caution">
    <text evidence="1">The sequence shown here is derived from an EMBL/GenBank/DDBJ whole genome shotgun (WGS) entry which is preliminary data.</text>
</comment>
<dbReference type="EMBL" id="VIGC01000003">
    <property type="protein sequence ID" value="TQE97333.1"/>
    <property type="molecule type" value="Genomic_DNA"/>
</dbReference>
<reference evidence="1 2" key="1">
    <citation type="submission" date="2019-06" db="EMBL/GenBank/DDBJ databases">
        <title>Genome sequence of Litorilinea aerophila BAA-2444.</title>
        <authorList>
            <person name="Maclea K.S."/>
            <person name="Maurais E.G."/>
            <person name="Iannazzi L.C."/>
        </authorList>
    </citation>
    <scope>NUCLEOTIDE SEQUENCE [LARGE SCALE GENOMIC DNA]</scope>
    <source>
        <strain evidence="1 2">ATCC BAA-2444</strain>
    </source>
</reference>
<dbReference type="RefSeq" id="WP_141608526.1">
    <property type="nucleotide sequence ID" value="NZ_VIGC02000003.1"/>
</dbReference>
<protein>
    <submittedName>
        <fullName evidence="1">Uncharacterized protein</fullName>
    </submittedName>
</protein>
<proteinExistence type="predicted"/>
<sequence>MNADSYSMSDVLSQYVATHQVSEELANILVELATNGIPPENPQELISRIKLLNRIKLWRETDYNHQSQVLDMVLYYIRTCIRDHELSQVEMDDLQDLLLLFRVREGDFYRLRRGEVVELLKMEVGRLILDGHLEEEEDFYQTQLQKVLGLSYDQYVGLTRDYVMEILEIISASPQADPRQIRIIKTAFLIPH</sequence>
<dbReference type="Proteomes" id="UP000317371">
    <property type="component" value="Unassembled WGS sequence"/>
</dbReference>
<dbReference type="OrthoDB" id="1447135at2"/>
<keyword evidence="2" id="KW-1185">Reference proteome</keyword>
<evidence type="ECO:0000313" key="2">
    <source>
        <dbReference type="Proteomes" id="UP000317371"/>
    </source>
</evidence>
<dbReference type="InParanoid" id="A0A540VMG7"/>
<organism evidence="1 2">
    <name type="scientific">Litorilinea aerophila</name>
    <dbReference type="NCBI Taxonomy" id="1204385"/>
    <lineage>
        <taxon>Bacteria</taxon>
        <taxon>Bacillati</taxon>
        <taxon>Chloroflexota</taxon>
        <taxon>Caldilineae</taxon>
        <taxon>Caldilineales</taxon>
        <taxon>Caldilineaceae</taxon>
        <taxon>Litorilinea</taxon>
    </lineage>
</organism>
<gene>
    <name evidence="1" type="ORF">FKZ61_02630</name>
</gene>
<accession>A0A540VMG7</accession>
<dbReference type="AlphaFoldDB" id="A0A540VMG7"/>
<evidence type="ECO:0000313" key="1">
    <source>
        <dbReference type="EMBL" id="TQE97333.1"/>
    </source>
</evidence>
<name>A0A540VMG7_9CHLR</name>